<dbReference type="STRING" id="602072.A0A1R3R6A7"/>
<evidence type="ECO:0000259" key="2">
    <source>
        <dbReference type="Pfam" id="PF20516"/>
    </source>
</evidence>
<sequence>MSEPSFQDIETWLDQVSGASEAPTPSTRPSPLSTISGHRQKRRVSMASARDSSPTKRPRIADDQTTISEISLRSTTTTSRQVSPTRDILNQLRLADPPVVCGPLALSPPPESVIALRKRLTDGFGQHIIPRGLESRIRAFDPISADEIPSTAFSDSSTLSDAVLDEFWDELTTICFDARQCDIYGKDENAWCLDVVQPILKSSIKGCQLLQLISVQSQQIDPSLLPRSKNALSKISKKADYALSFTCRDASVRDFYDKISLGGHGYQISQTTDAFTKRVLLFSGMEVKSDEGSKKEALAQLAIWLAAGLEKTRQLGEQVKGDSEDSTAWLLPSIGLTIIGHDWYIYLAYKIGNEVHVVGPVSAIVTDTRTIYGILKVRDLVQRVAEYASQVYWPWIRDEILYPLAA</sequence>
<evidence type="ECO:0000313" key="4">
    <source>
        <dbReference type="Proteomes" id="UP000188318"/>
    </source>
</evidence>
<gene>
    <name evidence="3" type="ORF">ASPCADRAFT_135511</name>
</gene>
<dbReference type="Pfam" id="PF20516">
    <property type="entry name" value="PDDEXK_12"/>
    <property type="match status" value="1"/>
</dbReference>
<organism evidence="3 4">
    <name type="scientific">Aspergillus carbonarius (strain ITEM 5010)</name>
    <dbReference type="NCBI Taxonomy" id="602072"/>
    <lineage>
        <taxon>Eukaryota</taxon>
        <taxon>Fungi</taxon>
        <taxon>Dikarya</taxon>
        <taxon>Ascomycota</taxon>
        <taxon>Pezizomycotina</taxon>
        <taxon>Eurotiomycetes</taxon>
        <taxon>Eurotiomycetidae</taxon>
        <taxon>Eurotiales</taxon>
        <taxon>Aspergillaceae</taxon>
        <taxon>Aspergillus</taxon>
        <taxon>Aspergillus subgen. Circumdati</taxon>
    </lineage>
</organism>
<evidence type="ECO:0000313" key="3">
    <source>
        <dbReference type="EMBL" id="OOF90014.1"/>
    </source>
</evidence>
<feature type="region of interest" description="Disordered" evidence="1">
    <location>
        <begin position="1"/>
        <end position="83"/>
    </location>
</feature>
<name>A0A1R3R6A7_ASPC5</name>
<dbReference type="Proteomes" id="UP000188318">
    <property type="component" value="Unassembled WGS sequence"/>
</dbReference>
<feature type="domain" description="PD-(D/E)XK nuclease-like" evidence="2">
    <location>
        <begin position="149"/>
        <end position="393"/>
    </location>
</feature>
<keyword evidence="4" id="KW-1185">Reference proteome</keyword>
<reference evidence="4" key="1">
    <citation type="journal article" date="2017" name="Genome Biol.">
        <title>Comparative genomics reveals high biological diversity and specific adaptations in the industrially and medically important fungal genus Aspergillus.</title>
        <authorList>
            <person name="de Vries R.P."/>
            <person name="Riley R."/>
            <person name="Wiebenga A."/>
            <person name="Aguilar-Osorio G."/>
            <person name="Amillis S."/>
            <person name="Uchima C.A."/>
            <person name="Anderluh G."/>
            <person name="Asadollahi M."/>
            <person name="Askin M."/>
            <person name="Barry K."/>
            <person name="Battaglia E."/>
            <person name="Bayram O."/>
            <person name="Benocci T."/>
            <person name="Braus-Stromeyer S.A."/>
            <person name="Caldana C."/>
            <person name="Canovas D."/>
            <person name="Cerqueira G.C."/>
            <person name="Chen F."/>
            <person name="Chen W."/>
            <person name="Choi C."/>
            <person name="Clum A."/>
            <person name="Dos Santos R.A."/>
            <person name="Damasio A.R."/>
            <person name="Diallinas G."/>
            <person name="Emri T."/>
            <person name="Fekete E."/>
            <person name="Flipphi M."/>
            <person name="Freyberg S."/>
            <person name="Gallo A."/>
            <person name="Gournas C."/>
            <person name="Habgood R."/>
            <person name="Hainaut M."/>
            <person name="Harispe M.L."/>
            <person name="Henrissat B."/>
            <person name="Hilden K.S."/>
            <person name="Hope R."/>
            <person name="Hossain A."/>
            <person name="Karabika E."/>
            <person name="Karaffa L."/>
            <person name="Karanyi Z."/>
            <person name="Krasevec N."/>
            <person name="Kuo A."/>
            <person name="Kusch H."/>
            <person name="LaButti K."/>
            <person name="Lagendijk E.L."/>
            <person name="Lapidus A."/>
            <person name="Levasseur A."/>
            <person name="Lindquist E."/>
            <person name="Lipzen A."/>
            <person name="Logrieco A.F."/>
            <person name="MacCabe A."/>
            <person name="Maekelae M.R."/>
            <person name="Malavazi I."/>
            <person name="Melin P."/>
            <person name="Meyer V."/>
            <person name="Mielnichuk N."/>
            <person name="Miskei M."/>
            <person name="Molnar A.P."/>
            <person name="Mule G."/>
            <person name="Ngan C.Y."/>
            <person name="Orejas M."/>
            <person name="Orosz E."/>
            <person name="Ouedraogo J.P."/>
            <person name="Overkamp K.M."/>
            <person name="Park H.-S."/>
            <person name="Perrone G."/>
            <person name="Piumi F."/>
            <person name="Punt P.J."/>
            <person name="Ram A.F."/>
            <person name="Ramon A."/>
            <person name="Rauscher S."/>
            <person name="Record E."/>
            <person name="Riano-Pachon D.M."/>
            <person name="Robert V."/>
            <person name="Roehrig J."/>
            <person name="Ruller R."/>
            <person name="Salamov A."/>
            <person name="Salih N.S."/>
            <person name="Samson R.A."/>
            <person name="Sandor E."/>
            <person name="Sanguinetti M."/>
            <person name="Schuetze T."/>
            <person name="Sepcic K."/>
            <person name="Shelest E."/>
            <person name="Sherlock G."/>
            <person name="Sophianopoulou V."/>
            <person name="Squina F.M."/>
            <person name="Sun H."/>
            <person name="Susca A."/>
            <person name="Todd R.B."/>
            <person name="Tsang A."/>
            <person name="Unkles S.E."/>
            <person name="van de Wiele N."/>
            <person name="van Rossen-Uffink D."/>
            <person name="Oliveira J.V."/>
            <person name="Vesth T.C."/>
            <person name="Visser J."/>
            <person name="Yu J.-H."/>
            <person name="Zhou M."/>
            <person name="Andersen M.R."/>
            <person name="Archer D.B."/>
            <person name="Baker S.E."/>
            <person name="Benoit I."/>
            <person name="Brakhage A.A."/>
            <person name="Braus G.H."/>
            <person name="Fischer R."/>
            <person name="Frisvad J.C."/>
            <person name="Goldman G.H."/>
            <person name="Houbraken J."/>
            <person name="Oakley B."/>
            <person name="Pocsi I."/>
            <person name="Scazzocchio C."/>
            <person name="Seiboth B."/>
            <person name="vanKuyk P.A."/>
            <person name="Wortman J."/>
            <person name="Dyer P.S."/>
            <person name="Grigoriev I.V."/>
        </authorList>
    </citation>
    <scope>NUCLEOTIDE SEQUENCE [LARGE SCALE GENOMIC DNA]</scope>
    <source>
        <strain evidence="4">ITEM 5010</strain>
    </source>
</reference>
<dbReference type="OrthoDB" id="4161186at2759"/>
<feature type="compositionally biased region" description="Polar residues" evidence="1">
    <location>
        <begin position="63"/>
        <end position="83"/>
    </location>
</feature>
<dbReference type="OMA" id="QDENAWG"/>
<dbReference type="EMBL" id="KV907616">
    <property type="protein sequence ID" value="OOF90014.1"/>
    <property type="molecule type" value="Genomic_DNA"/>
</dbReference>
<protein>
    <recommendedName>
        <fullName evidence="2">PD-(D/E)XK nuclease-like domain-containing protein</fullName>
    </recommendedName>
</protein>
<dbReference type="AlphaFoldDB" id="A0A1R3R6A7"/>
<dbReference type="InterPro" id="IPR046797">
    <property type="entry name" value="PDDEXK_12"/>
</dbReference>
<feature type="compositionally biased region" description="Low complexity" evidence="1">
    <location>
        <begin position="23"/>
        <end position="36"/>
    </location>
</feature>
<proteinExistence type="predicted"/>
<evidence type="ECO:0000256" key="1">
    <source>
        <dbReference type="SAM" id="MobiDB-lite"/>
    </source>
</evidence>
<dbReference type="VEuPathDB" id="FungiDB:ASPCADRAFT_135511"/>
<accession>A0A1R3R6A7</accession>